<organism evidence="11 12">
    <name type="scientific">Candidatus Acidulodesulfobacterium ferriphilum</name>
    <dbReference type="NCBI Taxonomy" id="2597223"/>
    <lineage>
        <taxon>Bacteria</taxon>
        <taxon>Deltaproteobacteria</taxon>
        <taxon>Candidatus Acidulodesulfobacterales</taxon>
        <taxon>Candidatus Acidulodesulfobacterium</taxon>
    </lineage>
</organism>
<accession>A0A519BCX1</accession>
<evidence type="ECO:0000256" key="5">
    <source>
        <dbReference type="ARBA" id="ARBA00022755"/>
    </source>
</evidence>
<dbReference type="FunFam" id="1.10.300.10:FF:000001">
    <property type="entry name" value="Adenylosuccinate synthetase"/>
    <property type="match status" value="1"/>
</dbReference>
<feature type="active site" description="Proton donor" evidence="8">
    <location>
        <position position="43"/>
    </location>
</feature>
<evidence type="ECO:0000256" key="9">
    <source>
        <dbReference type="PROSITE-ProRule" id="PRU10134"/>
    </source>
</evidence>
<feature type="binding site" description="in other chain" evidence="8">
    <location>
        <begin position="40"/>
        <end position="43"/>
    </location>
    <ligand>
        <name>IMP</name>
        <dbReference type="ChEBI" id="CHEBI:58053"/>
        <note>ligand shared between dimeric partners</note>
    </ligand>
</feature>
<gene>
    <name evidence="8" type="primary">purA</name>
    <name evidence="11" type="ORF">EVJ47_02240</name>
</gene>
<feature type="binding site" evidence="8">
    <location>
        <begin position="301"/>
        <end position="307"/>
    </location>
    <ligand>
        <name>substrate</name>
    </ligand>
</feature>
<feature type="binding site" evidence="8">
    <location>
        <position position="15"/>
    </location>
    <ligand>
        <name>Mg(2+)</name>
        <dbReference type="ChEBI" id="CHEBI:18420"/>
    </ligand>
</feature>
<name>A0A519BCX1_9DELT</name>
<dbReference type="Gene3D" id="1.10.300.10">
    <property type="entry name" value="Adenylosuccinate Synthetase, subunit A, domain 2"/>
    <property type="match status" value="1"/>
</dbReference>
<feature type="binding site" description="in other chain" evidence="8">
    <location>
        <position position="241"/>
    </location>
    <ligand>
        <name>IMP</name>
        <dbReference type="ChEBI" id="CHEBI:58053"/>
        <note>ligand shared between dimeric partners</note>
    </ligand>
</feature>
<dbReference type="GO" id="GO:0004019">
    <property type="term" value="F:adenylosuccinate synthase activity"/>
    <property type="evidence" value="ECO:0007669"/>
    <property type="project" value="UniProtKB-UniRule"/>
</dbReference>
<comment type="subcellular location">
    <subcellularLocation>
        <location evidence="8">Cytoplasm</location>
    </subcellularLocation>
</comment>
<dbReference type="GO" id="GO:0005737">
    <property type="term" value="C:cytoplasm"/>
    <property type="evidence" value="ECO:0007669"/>
    <property type="project" value="UniProtKB-SubCell"/>
</dbReference>
<evidence type="ECO:0000256" key="1">
    <source>
        <dbReference type="ARBA" id="ARBA00011738"/>
    </source>
</evidence>
<dbReference type="GO" id="GO:0005525">
    <property type="term" value="F:GTP binding"/>
    <property type="evidence" value="ECO:0007669"/>
    <property type="project" value="UniProtKB-UniRule"/>
</dbReference>
<feature type="binding site" description="in other chain" evidence="8">
    <location>
        <begin position="15"/>
        <end position="18"/>
    </location>
    <ligand>
        <name>IMP</name>
        <dbReference type="ChEBI" id="CHEBI:58053"/>
        <note>ligand shared between dimeric partners</note>
    </ligand>
</feature>
<reference evidence="11 12" key="1">
    <citation type="submission" date="2019-01" db="EMBL/GenBank/DDBJ databases">
        <title>Insights into ecological role of a new deltaproteobacterial order Candidatus Sinidesulfobacterales (Sva0485) by metagenomics and metatranscriptomics.</title>
        <authorList>
            <person name="Tan S."/>
            <person name="Liu J."/>
            <person name="Fang Y."/>
            <person name="Hedlund B.P."/>
            <person name="Lian Z.H."/>
            <person name="Huang L.Y."/>
            <person name="Li J.T."/>
            <person name="Huang L.N."/>
            <person name="Li W.J."/>
            <person name="Jiang H.C."/>
            <person name="Dong H.L."/>
            <person name="Shu W.S."/>
        </authorList>
    </citation>
    <scope>NUCLEOTIDE SEQUENCE [LARGE SCALE GENOMIC DNA]</scope>
    <source>
        <strain evidence="11">AP3</strain>
    </source>
</reference>
<dbReference type="PROSITE" id="PS01266">
    <property type="entry name" value="ADENYLOSUCCIN_SYN_1"/>
    <property type="match status" value="1"/>
</dbReference>
<dbReference type="InterPro" id="IPR042109">
    <property type="entry name" value="Adenylosuccinate_synth_dom1"/>
</dbReference>
<evidence type="ECO:0000256" key="8">
    <source>
        <dbReference type="HAMAP-Rule" id="MF_00011"/>
    </source>
</evidence>
<comment type="function">
    <text evidence="8">Plays an important role in the de novo pathway of purine nucleotide biosynthesis. Catalyzes the first committed step in the biosynthesis of AMP from IMP.</text>
</comment>
<feature type="binding site" evidence="8">
    <location>
        <position position="307"/>
    </location>
    <ligand>
        <name>GTP</name>
        <dbReference type="ChEBI" id="CHEBI:37565"/>
    </ligand>
</feature>
<keyword evidence="3 8" id="KW-0479">Metal-binding</keyword>
<feature type="binding site" description="in other chain" evidence="8">
    <location>
        <position position="131"/>
    </location>
    <ligand>
        <name>IMP</name>
        <dbReference type="ChEBI" id="CHEBI:58053"/>
        <note>ligand shared between dimeric partners</note>
    </ligand>
</feature>
<dbReference type="InterPro" id="IPR042111">
    <property type="entry name" value="Adenylosuccinate_synth_dom3"/>
</dbReference>
<evidence type="ECO:0000256" key="3">
    <source>
        <dbReference type="ARBA" id="ARBA00022723"/>
    </source>
</evidence>
<proteinExistence type="inferred from homology"/>
<dbReference type="SMART" id="SM00788">
    <property type="entry name" value="Adenylsucc_synt"/>
    <property type="match status" value="1"/>
</dbReference>
<comment type="caution">
    <text evidence="11">The sequence shown here is derived from an EMBL/GenBank/DDBJ whole genome shotgun (WGS) entry which is preliminary data.</text>
</comment>
<dbReference type="InterPro" id="IPR042110">
    <property type="entry name" value="Adenylosuccinate_synth_dom2"/>
</dbReference>
<feature type="binding site" description="in other chain" evidence="8">
    <location>
        <position position="305"/>
    </location>
    <ligand>
        <name>IMP</name>
        <dbReference type="ChEBI" id="CHEBI:58053"/>
        <note>ligand shared between dimeric partners</note>
    </ligand>
</feature>
<feature type="active site" evidence="9">
    <location>
        <position position="142"/>
    </location>
</feature>
<dbReference type="Proteomes" id="UP000320813">
    <property type="component" value="Unassembled WGS sequence"/>
</dbReference>
<feature type="binding site" evidence="8">
    <location>
        <begin position="14"/>
        <end position="20"/>
    </location>
    <ligand>
        <name>GTP</name>
        <dbReference type="ChEBI" id="CHEBI:37565"/>
    </ligand>
</feature>
<dbReference type="InterPro" id="IPR027417">
    <property type="entry name" value="P-loop_NTPase"/>
</dbReference>
<comment type="subunit">
    <text evidence="1 8">Homodimer.</text>
</comment>
<dbReference type="EMBL" id="SGBD01000001">
    <property type="protein sequence ID" value="RZD15111.1"/>
    <property type="molecule type" value="Genomic_DNA"/>
</dbReference>
<comment type="pathway">
    <text evidence="8 10">Purine metabolism; AMP biosynthesis via de novo pathway; AMP from IMP: step 1/2.</text>
</comment>
<dbReference type="EC" id="6.3.4.4" evidence="8 10"/>
<feature type="binding site" evidence="8">
    <location>
        <position position="145"/>
    </location>
    <ligand>
        <name>IMP</name>
        <dbReference type="ChEBI" id="CHEBI:58053"/>
        <note>ligand shared between dimeric partners</note>
    </ligand>
</feature>
<feature type="binding site" evidence="8">
    <location>
        <begin position="415"/>
        <end position="417"/>
    </location>
    <ligand>
        <name>GTP</name>
        <dbReference type="ChEBI" id="CHEBI:37565"/>
    </ligand>
</feature>
<comment type="cofactor">
    <cofactor evidence="8">
        <name>Mg(2+)</name>
        <dbReference type="ChEBI" id="CHEBI:18420"/>
    </cofactor>
    <text evidence="8">Binds 1 Mg(2+) ion per subunit.</text>
</comment>
<feature type="active site" description="Proton acceptor" evidence="8">
    <location>
        <position position="15"/>
    </location>
</feature>
<dbReference type="CDD" id="cd03108">
    <property type="entry name" value="AdSS"/>
    <property type="match status" value="1"/>
</dbReference>
<feature type="binding site" evidence="8">
    <location>
        <begin position="42"/>
        <end position="44"/>
    </location>
    <ligand>
        <name>GTP</name>
        <dbReference type="ChEBI" id="CHEBI:37565"/>
    </ligand>
</feature>
<evidence type="ECO:0000313" key="11">
    <source>
        <dbReference type="EMBL" id="RZD15111.1"/>
    </source>
</evidence>
<dbReference type="NCBIfam" id="TIGR00184">
    <property type="entry name" value="purA"/>
    <property type="match status" value="1"/>
</dbReference>
<evidence type="ECO:0000313" key="12">
    <source>
        <dbReference type="Proteomes" id="UP000320813"/>
    </source>
</evidence>
<keyword evidence="5 8" id="KW-0658">Purine biosynthesis</keyword>
<dbReference type="InterPro" id="IPR001114">
    <property type="entry name" value="Adenylosuccinate_synthetase"/>
</dbReference>
<dbReference type="GO" id="GO:0044208">
    <property type="term" value="P:'de novo' AMP biosynthetic process"/>
    <property type="evidence" value="ECO:0007669"/>
    <property type="project" value="UniProtKB-UniRule"/>
</dbReference>
<evidence type="ECO:0000256" key="6">
    <source>
        <dbReference type="ARBA" id="ARBA00022842"/>
    </source>
</evidence>
<dbReference type="UniPathway" id="UPA00075">
    <property type="reaction ID" value="UER00335"/>
</dbReference>
<dbReference type="Pfam" id="PF00709">
    <property type="entry name" value="Adenylsucc_synt"/>
    <property type="match status" value="1"/>
</dbReference>
<evidence type="ECO:0000256" key="7">
    <source>
        <dbReference type="ARBA" id="ARBA00023134"/>
    </source>
</evidence>
<dbReference type="PANTHER" id="PTHR11846">
    <property type="entry name" value="ADENYLOSUCCINATE SYNTHETASE"/>
    <property type="match status" value="1"/>
</dbReference>
<feature type="binding site" evidence="8">
    <location>
        <begin position="333"/>
        <end position="335"/>
    </location>
    <ligand>
        <name>GTP</name>
        <dbReference type="ChEBI" id="CHEBI:37565"/>
    </ligand>
</feature>
<comment type="similarity">
    <text evidence="8 10">Belongs to the adenylosuccinate synthetase family.</text>
</comment>
<dbReference type="AlphaFoldDB" id="A0A519BCX1"/>
<dbReference type="GO" id="GO:0000287">
    <property type="term" value="F:magnesium ion binding"/>
    <property type="evidence" value="ECO:0007669"/>
    <property type="project" value="UniProtKB-UniRule"/>
</dbReference>
<feature type="binding site" description="in other chain" evidence="8">
    <location>
        <position position="226"/>
    </location>
    <ligand>
        <name>IMP</name>
        <dbReference type="ChEBI" id="CHEBI:58053"/>
        <note>ligand shared between dimeric partners</note>
    </ligand>
</feature>
<feature type="binding site" evidence="8">
    <location>
        <position position="42"/>
    </location>
    <ligand>
        <name>Mg(2+)</name>
        <dbReference type="ChEBI" id="CHEBI:18420"/>
    </ligand>
</feature>
<dbReference type="PROSITE" id="PS00513">
    <property type="entry name" value="ADENYLOSUCCIN_SYN_2"/>
    <property type="match status" value="1"/>
</dbReference>
<dbReference type="Gene3D" id="3.40.440.10">
    <property type="entry name" value="Adenylosuccinate Synthetase, subunit A, domain 1"/>
    <property type="match status" value="1"/>
</dbReference>
<evidence type="ECO:0000256" key="10">
    <source>
        <dbReference type="RuleBase" id="RU000520"/>
    </source>
</evidence>
<dbReference type="SUPFAM" id="SSF52540">
    <property type="entry name" value="P-loop containing nucleoside triphosphate hydrolases"/>
    <property type="match status" value="1"/>
</dbReference>
<evidence type="ECO:0000256" key="4">
    <source>
        <dbReference type="ARBA" id="ARBA00022741"/>
    </source>
</evidence>
<dbReference type="HAMAP" id="MF_00011">
    <property type="entry name" value="Adenylosucc_synth"/>
    <property type="match status" value="1"/>
</dbReference>
<keyword evidence="7 8" id="KW-0342">GTP-binding</keyword>
<sequence length="430" mass="47165">MGKKNIIVVGLQWGDEGKGKIVDLLAKDADIIARYQGGNNAGHTVVNGDLSLVFRLVPSGILNEEKICILGNGVVVDPAVLFEELDALKKIGIDIKDRFFVSNKCHIIMPYHKRLDIARERLRGAGMIGTTGRGIGPAYEDKVARLGIRAVDLLDRELLYDKIVLSLKEKNYLFKNVLGEDMFSPDDLIDEYFKFGTKLKDFLIDSSSFVNERLKKGFNIMLEGAQGTFLDVDHGTYPYVTSSNTVAGGALAGIGLGPTIIDEVIGITKAYTTRVGEGYFPTELKEGTGNTIRDKGEEFGSVTGRPRRCGWFDANLIREAKNLNGITGMAVTKLDVLSGITKINICTGYMFKGGVTDHLPPSMADYDKITPVYEEISGWSGEISGIKSFKDLPVNAQKYLLRIEELTGLPLNIVSIGKERTQTIILKGIF</sequence>
<dbReference type="Gene3D" id="3.90.170.10">
    <property type="entry name" value="Adenylosuccinate Synthetase, subunit A, domain 3"/>
    <property type="match status" value="1"/>
</dbReference>
<keyword evidence="6 8" id="KW-0460">Magnesium</keyword>
<evidence type="ECO:0000256" key="2">
    <source>
        <dbReference type="ARBA" id="ARBA00022598"/>
    </source>
</evidence>
<keyword evidence="8" id="KW-0963">Cytoplasm</keyword>
<dbReference type="FunFam" id="3.90.170.10:FF:000001">
    <property type="entry name" value="Adenylosuccinate synthetase"/>
    <property type="match status" value="1"/>
</dbReference>
<comment type="catalytic activity">
    <reaction evidence="8 10">
        <text>IMP + L-aspartate + GTP = N(6)-(1,2-dicarboxyethyl)-AMP + GDP + phosphate + 2 H(+)</text>
        <dbReference type="Rhea" id="RHEA:15753"/>
        <dbReference type="ChEBI" id="CHEBI:15378"/>
        <dbReference type="ChEBI" id="CHEBI:29991"/>
        <dbReference type="ChEBI" id="CHEBI:37565"/>
        <dbReference type="ChEBI" id="CHEBI:43474"/>
        <dbReference type="ChEBI" id="CHEBI:57567"/>
        <dbReference type="ChEBI" id="CHEBI:58053"/>
        <dbReference type="ChEBI" id="CHEBI:58189"/>
        <dbReference type="EC" id="6.3.4.4"/>
    </reaction>
</comment>
<protein>
    <recommendedName>
        <fullName evidence="8 10">Adenylosuccinate synthetase</fullName>
        <shortName evidence="8">AMPSase</shortName>
        <shortName evidence="8">AdSS</shortName>
        <ecNumber evidence="8 10">6.3.4.4</ecNumber>
    </recommendedName>
    <alternativeName>
        <fullName evidence="8">IMP--aspartate ligase</fullName>
    </alternativeName>
</protein>
<keyword evidence="4 8" id="KW-0547">Nucleotide-binding</keyword>
<dbReference type="PANTHER" id="PTHR11846:SF0">
    <property type="entry name" value="ADENYLOSUCCINATE SYNTHETASE"/>
    <property type="match status" value="1"/>
</dbReference>
<dbReference type="InterPro" id="IPR033128">
    <property type="entry name" value="Adenylosuccin_syn_Lys_AS"/>
</dbReference>
<keyword evidence="2 8" id="KW-0436">Ligase</keyword>
<dbReference type="NCBIfam" id="NF002223">
    <property type="entry name" value="PRK01117.1"/>
    <property type="match status" value="1"/>
</dbReference>
<dbReference type="InterPro" id="IPR018220">
    <property type="entry name" value="Adenylosuccin_syn_GTP-bd"/>
</dbReference>
<dbReference type="GO" id="GO:0046040">
    <property type="term" value="P:IMP metabolic process"/>
    <property type="evidence" value="ECO:0007669"/>
    <property type="project" value="TreeGrafter"/>
</dbReference>